<dbReference type="InterPro" id="IPR043428">
    <property type="entry name" value="LivM-like"/>
</dbReference>
<comment type="subcellular location">
    <subcellularLocation>
        <location evidence="1">Cell membrane</location>
        <topology evidence="1">Multi-pass membrane protein</topology>
    </subcellularLocation>
</comment>
<organism evidence="7 8">
    <name type="scientific">Hoeflea olei</name>
    <dbReference type="NCBI Taxonomy" id="1480615"/>
    <lineage>
        <taxon>Bacteria</taxon>
        <taxon>Pseudomonadati</taxon>
        <taxon>Pseudomonadota</taxon>
        <taxon>Alphaproteobacteria</taxon>
        <taxon>Hyphomicrobiales</taxon>
        <taxon>Rhizobiaceae</taxon>
        <taxon>Hoeflea</taxon>
    </lineage>
</organism>
<evidence type="ECO:0000256" key="5">
    <source>
        <dbReference type="ARBA" id="ARBA00023136"/>
    </source>
</evidence>
<feature type="transmembrane region" description="Helical" evidence="6">
    <location>
        <begin position="277"/>
        <end position="297"/>
    </location>
</feature>
<accession>A0A1C1YYG8</accession>
<dbReference type="EMBL" id="LQZT01000006">
    <property type="protein sequence ID" value="OCW58522.1"/>
    <property type="molecule type" value="Genomic_DNA"/>
</dbReference>
<dbReference type="InterPro" id="IPR001851">
    <property type="entry name" value="ABC_transp_permease"/>
</dbReference>
<dbReference type="AlphaFoldDB" id="A0A1C1YYG8"/>
<feature type="transmembrane region" description="Helical" evidence="6">
    <location>
        <begin position="109"/>
        <end position="129"/>
    </location>
</feature>
<dbReference type="RefSeq" id="WP_066176531.1">
    <property type="nucleotide sequence ID" value="NZ_LQZT01000006.1"/>
</dbReference>
<keyword evidence="4 6" id="KW-1133">Transmembrane helix</keyword>
<keyword evidence="3 6" id="KW-0812">Transmembrane</keyword>
<keyword evidence="2" id="KW-1003">Cell membrane</keyword>
<evidence type="ECO:0000313" key="7">
    <source>
        <dbReference type="EMBL" id="OCW58522.1"/>
    </source>
</evidence>
<dbReference type="GO" id="GO:0015658">
    <property type="term" value="F:branched-chain amino acid transmembrane transporter activity"/>
    <property type="evidence" value="ECO:0007669"/>
    <property type="project" value="InterPro"/>
</dbReference>
<proteinExistence type="predicted"/>
<dbReference type="Pfam" id="PF02653">
    <property type="entry name" value="BPD_transp_2"/>
    <property type="match status" value="1"/>
</dbReference>
<dbReference type="STRING" id="1480615.AWJ14_18690"/>
<dbReference type="GO" id="GO:0005886">
    <property type="term" value="C:plasma membrane"/>
    <property type="evidence" value="ECO:0007669"/>
    <property type="project" value="UniProtKB-SubCell"/>
</dbReference>
<evidence type="ECO:0000313" key="8">
    <source>
        <dbReference type="Proteomes" id="UP000094795"/>
    </source>
</evidence>
<evidence type="ECO:0000256" key="4">
    <source>
        <dbReference type="ARBA" id="ARBA00022989"/>
    </source>
</evidence>
<dbReference type="PANTHER" id="PTHR30482">
    <property type="entry name" value="HIGH-AFFINITY BRANCHED-CHAIN AMINO ACID TRANSPORT SYSTEM PERMEASE"/>
    <property type="match status" value="1"/>
</dbReference>
<feature type="transmembrane region" description="Helical" evidence="6">
    <location>
        <begin position="205"/>
        <end position="230"/>
    </location>
</feature>
<keyword evidence="8" id="KW-1185">Reference proteome</keyword>
<evidence type="ECO:0000256" key="2">
    <source>
        <dbReference type="ARBA" id="ARBA00022475"/>
    </source>
</evidence>
<keyword evidence="5 6" id="KW-0472">Membrane</keyword>
<feature type="transmembrane region" description="Helical" evidence="6">
    <location>
        <begin position="242"/>
        <end position="265"/>
    </location>
</feature>
<sequence>MFANPRKILIGLALLAIALAAPAFVYPVLLMKVLCFALFASAFNLLLGFAGILSFGHAMFFGSAAYVSAQTIKVLGWPTELGILAGGAIAAVLGLVVGALCIRRKGIYMTMITLAFAQMLFFVFMSAPFTGGENGLQPVPRRAILGMIDISNDRVLYYVVLAIFLAGFGLIYRVIHSPFGQVLKAIRDNEPRAISLGYDVDRFKLIAFVLSAGLSGIAGATKAVIFQLASLTDVHWGMSGEVILMTLVGGIGSIFGPLLGAAFIVGMQNQLAGLGEWVLVVQGLIFMTLVMVLRAGIMGLMSDLSRWVSKLRASR</sequence>
<feature type="transmembrane region" description="Helical" evidence="6">
    <location>
        <begin position="83"/>
        <end position="102"/>
    </location>
</feature>
<gene>
    <name evidence="7" type="ORF">AWJ14_18690</name>
</gene>
<dbReference type="PANTHER" id="PTHR30482:SF17">
    <property type="entry name" value="ABC TRANSPORTER ATP-BINDING PROTEIN"/>
    <property type="match status" value="1"/>
</dbReference>
<feature type="transmembrane region" description="Helical" evidence="6">
    <location>
        <begin position="155"/>
        <end position="175"/>
    </location>
</feature>
<protein>
    <submittedName>
        <fullName evidence="7">ABC transporter permease</fullName>
    </submittedName>
</protein>
<name>A0A1C1YYG8_9HYPH</name>
<reference evidence="7 8" key="1">
    <citation type="submission" date="2015-12" db="EMBL/GenBank/DDBJ databases">
        <authorList>
            <person name="Shamseldin A."/>
            <person name="Moawad H."/>
            <person name="Abd El-Rahim W.M."/>
            <person name="Sadowsky M.J."/>
        </authorList>
    </citation>
    <scope>NUCLEOTIDE SEQUENCE [LARGE SCALE GENOMIC DNA]</scope>
    <source>
        <strain evidence="7 8">JC234</strain>
    </source>
</reference>
<evidence type="ECO:0000256" key="3">
    <source>
        <dbReference type="ARBA" id="ARBA00022692"/>
    </source>
</evidence>
<feature type="transmembrane region" description="Helical" evidence="6">
    <location>
        <begin position="30"/>
        <end position="53"/>
    </location>
</feature>
<evidence type="ECO:0000256" key="1">
    <source>
        <dbReference type="ARBA" id="ARBA00004651"/>
    </source>
</evidence>
<evidence type="ECO:0000256" key="6">
    <source>
        <dbReference type="SAM" id="Phobius"/>
    </source>
</evidence>
<dbReference type="CDD" id="cd06581">
    <property type="entry name" value="TM_PBP1_LivM_like"/>
    <property type="match status" value="1"/>
</dbReference>
<comment type="caution">
    <text evidence="7">The sequence shown here is derived from an EMBL/GenBank/DDBJ whole genome shotgun (WGS) entry which is preliminary data.</text>
</comment>
<dbReference type="Proteomes" id="UP000094795">
    <property type="component" value="Unassembled WGS sequence"/>
</dbReference>
<dbReference type="OrthoDB" id="9804361at2"/>